<dbReference type="CDD" id="cd00609">
    <property type="entry name" value="AAT_like"/>
    <property type="match status" value="1"/>
</dbReference>
<feature type="domain" description="Aminotransferase class I/classII large" evidence="4">
    <location>
        <begin position="51"/>
        <end position="412"/>
    </location>
</feature>
<proteinExistence type="inferred from homology"/>
<dbReference type="PANTHER" id="PTHR43795:SF39">
    <property type="entry name" value="AMINOTRANSFERASE CLASS I_CLASSII DOMAIN-CONTAINING PROTEIN"/>
    <property type="match status" value="1"/>
</dbReference>
<dbReference type="Pfam" id="PF00155">
    <property type="entry name" value="Aminotran_1_2"/>
    <property type="match status" value="1"/>
</dbReference>
<dbReference type="PRINTS" id="PR00753">
    <property type="entry name" value="ACCSYNTHASE"/>
</dbReference>
<organism evidence="5 6">
    <name type="scientific">Aureococcus anophagefferens</name>
    <name type="common">Harmful bloom alga</name>
    <dbReference type="NCBI Taxonomy" id="44056"/>
    <lineage>
        <taxon>Eukaryota</taxon>
        <taxon>Sar</taxon>
        <taxon>Stramenopiles</taxon>
        <taxon>Ochrophyta</taxon>
        <taxon>Pelagophyceae</taxon>
        <taxon>Pelagomonadales</taxon>
        <taxon>Pelagomonadaceae</taxon>
        <taxon>Aureococcus</taxon>
    </lineage>
</organism>
<reference evidence="5 6" key="1">
    <citation type="submission" date="2024-03" db="EMBL/GenBank/DDBJ databases">
        <title>Aureococcus anophagefferens CCMP1851 and Kratosvirus quantuckense: Draft genome of a second virus-susceptible host strain in the model system.</title>
        <authorList>
            <person name="Chase E."/>
            <person name="Truchon A.R."/>
            <person name="Schepens W."/>
            <person name="Wilhelm S.W."/>
        </authorList>
    </citation>
    <scope>NUCLEOTIDE SEQUENCE [LARGE SCALE GENOMIC DNA]</scope>
    <source>
        <strain evidence="5 6">CCMP1851</strain>
    </source>
</reference>
<dbReference type="Proteomes" id="UP001363151">
    <property type="component" value="Unassembled WGS sequence"/>
</dbReference>
<dbReference type="InterPro" id="IPR004838">
    <property type="entry name" value="NHTrfase_class1_PyrdxlP-BS"/>
</dbReference>
<name>A0ABR1G7U3_AURAN</name>
<accession>A0ABR1G7U3</accession>
<evidence type="ECO:0000256" key="3">
    <source>
        <dbReference type="SAM" id="MobiDB-lite"/>
    </source>
</evidence>
<dbReference type="InterPro" id="IPR015424">
    <property type="entry name" value="PyrdxlP-dep_Trfase"/>
</dbReference>
<gene>
    <name evidence="5" type="ORF">SO694_00046220</name>
</gene>
<sequence>MRNTRRAVALATFAQCARAMSSSALSGRGMKAAGYVGTASKSMSLRDEGRDLITLAVAQNALMDDLLLPKVAQAAVRASARVRYAPSWLGLPELRAGVARLYSSHVLRDNLVTADEVAITSSATSAIDALLFAVLEKGDAVLTVAPFYGSYTRDVEARAECVLVPVPGATDGVPTVESLEEHFQWREPRPKALLVASPHNPCGSVLGAQTLKDMVSWTRLRNVQLIVDEVFALSTFEPGAFTSVLDVLDAAEDNAHVHVVYSASKDLALSGYRVGALITKNPAVLDSFKCLSIFCNAATLPQAVVAELLDDDAWLRDAWIPELRSRLKASWRHAKKHCDAHALRRLGSDPEAGHFCLLDLRGVAEGPALNAALEKAGVVLTPGPLMGAPHGIFRLCHAAEPDARVAEAVARIAGVVNAAPPLPEPPAGNTPTCKAPAPGCAQS</sequence>
<dbReference type="Gene3D" id="3.40.640.10">
    <property type="entry name" value="Type I PLP-dependent aspartate aminotransferase-like (Major domain)"/>
    <property type="match status" value="1"/>
</dbReference>
<dbReference type="PANTHER" id="PTHR43795">
    <property type="entry name" value="BIFUNCTIONAL ASPARTATE AMINOTRANSFERASE AND GLUTAMATE/ASPARTATE-PREPHENATE AMINOTRANSFERASE-RELATED"/>
    <property type="match status" value="1"/>
</dbReference>
<comment type="caution">
    <text evidence="5">The sequence shown here is derived from an EMBL/GenBank/DDBJ whole genome shotgun (WGS) entry which is preliminary data.</text>
</comment>
<dbReference type="InterPro" id="IPR015422">
    <property type="entry name" value="PyrdxlP-dep_Trfase_small"/>
</dbReference>
<evidence type="ECO:0000256" key="2">
    <source>
        <dbReference type="ARBA" id="ARBA00022898"/>
    </source>
</evidence>
<dbReference type="EMBL" id="JBBJCI010000081">
    <property type="protein sequence ID" value="KAK7249226.1"/>
    <property type="molecule type" value="Genomic_DNA"/>
</dbReference>
<dbReference type="Gene3D" id="3.90.1150.10">
    <property type="entry name" value="Aspartate Aminotransferase, domain 1"/>
    <property type="match status" value="1"/>
</dbReference>
<dbReference type="InterPro" id="IPR004839">
    <property type="entry name" value="Aminotransferase_I/II_large"/>
</dbReference>
<evidence type="ECO:0000256" key="1">
    <source>
        <dbReference type="ARBA" id="ARBA00007441"/>
    </source>
</evidence>
<dbReference type="SUPFAM" id="SSF53383">
    <property type="entry name" value="PLP-dependent transferases"/>
    <property type="match status" value="1"/>
</dbReference>
<keyword evidence="2" id="KW-0663">Pyridoxal phosphate</keyword>
<keyword evidence="6" id="KW-1185">Reference proteome</keyword>
<dbReference type="InterPro" id="IPR050478">
    <property type="entry name" value="Ethylene_sulfur-biosynth"/>
</dbReference>
<evidence type="ECO:0000313" key="5">
    <source>
        <dbReference type="EMBL" id="KAK7249226.1"/>
    </source>
</evidence>
<evidence type="ECO:0000313" key="6">
    <source>
        <dbReference type="Proteomes" id="UP001363151"/>
    </source>
</evidence>
<comment type="similarity">
    <text evidence="1">Belongs to the class-I pyridoxal-phosphate-dependent aminotransferase family.</text>
</comment>
<evidence type="ECO:0000259" key="4">
    <source>
        <dbReference type="Pfam" id="PF00155"/>
    </source>
</evidence>
<dbReference type="InterPro" id="IPR015421">
    <property type="entry name" value="PyrdxlP-dep_Trfase_major"/>
</dbReference>
<dbReference type="PROSITE" id="PS00105">
    <property type="entry name" value="AA_TRANSFER_CLASS_1"/>
    <property type="match status" value="1"/>
</dbReference>
<feature type="region of interest" description="Disordered" evidence="3">
    <location>
        <begin position="422"/>
        <end position="443"/>
    </location>
</feature>
<protein>
    <submittedName>
        <fullName evidence="5">1-aminocyclopropane-1-carboxylate synthase</fullName>
    </submittedName>
</protein>